<dbReference type="Pfam" id="PF26057">
    <property type="entry name" value="DUF8018"/>
    <property type="match status" value="1"/>
</dbReference>
<gene>
    <name evidence="3" type="ORF">Scaly_3131500</name>
</gene>
<evidence type="ECO:0000313" key="3">
    <source>
        <dbReference type="EMBL" id="KAL0293987.1"/>
    </source>
</evidence>
<reference evidence="3" key="1">
    <citation type="submission" date="2020-06" db="EMBL/GenBank/DDBJ databases">
        <authorList>
            <person name="Li T."/>
            <person name="Hu X."/>
            <person name="Zhang T."/>
            <person name="Song X."/>
            <person name="Zhang H."/>
            <person name="Dai N."/>
            <person name="Sheng W."/>
            <person name="Hou X."/>
            <person name="Wei L."/>
        </authorList>
    </citation>
    <scope>NUCLEOTIDE SEQUENCE</scope>
    <source>
        <strain evidence="3">KEN8</strain>
        <tissue evidence="3">Leaf</tissue>
    </source>
</reference>
<evidence type="ECO:0000259" key="2">
    <source>
        <dbReference type="Pfam" id="PF26057"/>
    </source>
</evidence>
<sequence>MVGGDSVRTIQSRLLSNNPEPSFEEIQRAHIDAQDRFEVKVEILRQMATLDPDGDWESEGLALDNPHTSTGKRYSFSYARQVSSHGISSRAPGRVLSLFSPNPSNPDHQFMGSWHEDARVFLCIGAWFQDSWSAQFIDLRQQDCYFLLSEVKAKASWSLPSSVESDFPFDSGLDWLRAIHRSIGTRASKSFLWANGESSRSGLKSNSSIASASVRVREALKPCLLQCLCLSGLIRGRSGSPGSLLIKFPISSTGWVGYSLIWAYKRAWGLEVGEGVRLGEYPDFSFSAVFDFGAGVSVTRLLLSIPSTESKKKKSYTCTMGLDRYACRILPNPLTSSLASQAVNFIEPSSLLSMLPLSFPPGSSLQQMRSHMRKRTVLVIGSYPDLEFSLPSRVKGMRSQGEREEKRLVESLFANILIWKSSFCGKDPPHSTTSQRSSYWLRKQSIVKFSQVNYFSALAVQSPY</sequence>
<evidence type="ECO:0000256" key="1">
    <source>
        <dbReference type="SAM" id="MobiDB-lite"/>
    </source>
</evidence>
<accession>A0AAW2JHW5</accession>
<dbReference type="EMBL" id="JACGWM010001274">
    <property type="protein sequence ID" value="KAL0293987.1"/>
    <property type="molecule type" value="Genomic_DNA"/>
</dbReference>
<dbReference type="PANTHER" id="PTHR35289">
    <property type="entry name" value="TRANSMEMBRANE PROTEIN"/>
    <property type="match status" value="1"/>
</dbReference>
<dbReference type="PANTHER" id="PTHR35289:SF1">
    <property type="entry name" value="ATP SYNTHASE 9 MITOCHONDRIAL-RELATED"/>
    <property type="match status" value="1"/>
</dbReference>
<feature type="region of interest" description="Disordered" evidence="1">
    <location>
        <begin position="1"/>
        <end position="21"/>
    </location>
</feature>
<organism evidence="3">
    <name type="scientific">Sesamum calycinum</name>
    <dbReference type="NCBI Taxonomy" id="2727403"/>
    <lineage>
        <taxon>Eukaryota</taxon>
        <taxon>Viridiplantae</taxon>
        <taxon>Streptophyta</taxon>
        <taxon>Embryophyta</taxon>
        <taxon>Tracheophyta</taxon>
        <taxon>Spermatophyta</taxon>
        <taxon>Magnoliopsida</taxon>
        <taxon>eudicotyledons</taxon>
        <taxon>Gunneridae</taxon>
        <taxon>Pentapetalae</taxon>
        <taxon>asterids</taxon>
        <taxon>lamiids</taxon>
        <taxon>Lamiales</taxon>
        <taxon>Pedaliaceae</taxon>
        <taxon>Sesamum</taxon>
    </lineage>
</organism>
<proteinExistence type="predicted"/>
<feature type="compositionally biased region" description="Polar residues" evidence="1">
    <location>
        <begin position="8"/>
        <end position="20"/>
    </location>
</feature>
<comment type="caution">
    <text evidence="3">The sequence shown here is derived from an EMBL/GenBank/DDBJ whole genome shotgun (WGS) entry which is preliminary data.</text>
</comment>
<feature type="domain" description="DUF8018" evidence="2">
    <location>
        <begin position="1"/>
        <end position="73"/>
    </location>
</feature>
<reference evidence="3" key="2">
    <citation type="journal article" date="2024" name="Plant">
        <title>Genomic evolution and insights into agronomic trait innovations of Sesamum species.</title>
        <authorList>
            <person name="Miao H."/>
            <person name="Wang L."/>
            <person name="Qu L."/>
            <person name="Liu H."/>
            <person name="Sun Y."/>
            <person name="Le M."/>
            <person name="Wang Q."/>
            <person name="Wei S."/>
            <person name="Zheng Y."/>
            <person name="Lin W."/>
            <person name="Duan Y."/>
            <person name="Cao H."/>
            <person name="Xiong S."/>
            <person name="Wang X."/>
            <person name="Wei L."/>
            <person name="Li C."/>
            <person name="Ma Q."/>
            <person name="Ju M."/>
            <person name="Zhao R."/>
            <person name="Li G."/>
            <person name="Mu C."/>
            <person name="Tian Q."/>
            <person name="Mei H."/>
            <person name="Zhang T."/>
            <person name="Gao T."/>
            <person name="Zhang H."/>
        </authorList>
    </citation>
    <scope>NUCLEOTIDE SEQUENCE</scope>
    <source>
        <strain evidence="3">KEN8</strain>
    </source>
</reference>
<name>A0AAW2JHW5_9LAMI</name>
<dbReference type="AlphaFoldDB" id="A0AAW2JHW5"/>
<dbReference type="InterPro" id="IPR058331">
    <property type="entry name" value="DUF8018"/>
</dbReference>
<dbReference type="InterPro" id="IPR052694">
    <property type="entry name" value="Mt_uS3-like"/>
</dbReference>
<protein>
    <recommendedName>
        <fullName evidence="2">DUF8018 domain-containing protein</fullName>
    </recommendedName>
</protein>